<dbReference type="RefSeq" id="WP_318650694.1">
    <property type="nucleotide sequence ID" value="NZ_CP137852.1"/>
</dbReference>
<feature type="transmembrane region" description="Helical" evidence="4">
    <location>
        <begin position="131"/>
        <end position="152"/>
    </location>
</feature>
<feature type="transmembrane region" description="Helical" evidence="4">
    <location>
        <begin position="242"/>
        <end position="263"/>
    </location>
</feature>
<reference evidence="6 7" key="1">
    <citation type="submission" date="2023-11" db="EMBL/GenBank/DDBJ databases">
        <title>Arctic aerobic anoxygenic photoheterotroph Sediminicoccus rosea KRV36 adapts its photosynthesis to long days of polar summer.</title>
        <authorList>
            <person name="Tomasch J."/>
            <person name="Kopejtka K."/>
            <person name="Bily T."/>
            <person name="Gardiner A.T."/>
            <person name="Gardian Z."/>
            <person name="Shivaramu S."/>
            <person name="Koblizek M."/>
            <person name="Engelhardt F."/>
            <person name="Kaftan D."/>
        </authorList>
    </citation>
    <scope>NUCLEOTIDE SEQUENCE [LARGE SCALE GENOMIC DNA]</scope>
    <source>
        <strain evidence="6 7">R-30</strain>
    </source>
</reference>
<evidence type="ECO:0000313" key="6">
    <source>
        <dbReference type="EMBL" id="WPB86725.1"/>
    </source>
</evidence>
<feature type="transmembrane region" description="Helical" evidence="4">
    <location>
        <begin position="360"/>
        <end position="382"/>
    </location>
</feature>
<keyword evidence="2 4" id="KW-1133">Transmembrane helix</keyword>
<evidence type="ECO:0000313" key="7">
    <source>
        <dbReference type="Proteomes" id="UP001305521"/>
    </source>
</evidence>
<keyword evidence="7" id="KW-1185">Reference proteome</keyword>
<feature type="transmembrane region" description="Helical" evidence="4">
    <location>
        <begin position="332"/>
        <end position="354"/>
    </location>
</feature>
<name>A0ABZ0PNN5_9PROT</name>
<feature type="transmembrane region" description="Helical" evidence="4">
    <location>
        <begin position="213"/>
        <end position="236"/>
    </location>
</feature>
<dbReference type="PROSITE" id="PS50850">
    <property type="entry name" value="MFS"/>
    <property type="match status" value="1"/>
</dbReference>
<feature type="transmembrane region" description="Helical" evidence="4">
    <location>
        <begin position="75"/>
        <end position="94"/>
    </location>
</feature>
<dbReference type="Proteomes" id="UP001305521">
    <property type="component" value="Chromosome"/>
</dbReference>
<evidence type="ECO:0000256" key="3">
    <source>
        <dbReference type="ARBA" id="ARBA00023136"/>
    </source>
</evidence>
<dbReference type="PANTHER" id="PTHR23521:SF3">
    <property type="entry name" value="MFS TRANSPORTER"/>
    <property type="match status" value="1"/>
</dbReference>
<keyword evidence="1 4" id="KW-0812">Transmembrane</keyword>
<dbReference type="InterPro" id="IPR036259">
    <property type="entry name" value="MFS_trans_sf"/>
</dbReference>
<evidence type="ECO:0000256" key="1">
    <source>
        <dbReference type="ARBA" id="ARBA00022692"/>
    </source>
</evidence>
<feature type="domain" description="Major facilitator superfamily (MFS) profile" evidence="5">
    <location>
        <begin position="7"/>
        <end position="386"/>
    </location>
</feature>
<feature type="transmembrane region" description="Helical" evidence="4">
    <location>
        <begin position="100"/>
        <end position="119"/>
    </location>
</feature>
<dbReference type="InterPro" id="IPR011701">
    <property type="entry name" value="MFS"/>
</dbReference>
<dbReference type="SUPFAM" id="SSF103473">
    <property type="entry name" value="MFS general substrate transporter"/>
    <property type="match status" value="1"/>
</dbReference>
<evidence type="ECO:0000259" key="5">
    <source>
        <dbReference type="PROSITE" id="PS50850"/>
    </source>
</evidence>
<dbReference type="PANTHER" id="PTHR23521">
    <property type="entry name" value="TRANSPORTER MFS SUPERFAMILY"/>
    <property type="match status" value="1"/>
</dbReference>
<accession>A0ABZ0PNN5</accession>
<evidence type="ECO:0000256" key="4">
    <source>
        <dbReference type="SAM" id="Phobius"/>
    </source>
</evidence>
<feature type="transmembrane region" description="Helical" evidence="4">
    <location>
        <begin position="293"/>
        <end position="311"/>
    </location>
</feature>
<dbReference type="InterPro" id="IPR020846">
    <property type="entry name" value="MFS_dom"/>
</dbReference>
<dbReference type="Gene3D" id="1.20.1250.20">
    <property type="entry name" value="MFS general substrate transporter like domains"/>
    <property type="match status" value="1"/>
</dbReference>
<keyword evidence="3 4" id="KW-0472">Membrane</keyword>
<feature type="transmembrane region" description="Helical" evidence="4">
    <location>
        <begin position="9"/>
        <end position="34"/>
    </location>
</feature>
<evidence type="ECO:0000256" key="2">
    <source>
        <dbReference type="ARBA" id="ARBA00022989"/>
    </source>
</evidence>
<organism evidence="6 7">
    <name type="scientific">Sediminicoccus rosea</name>
    <dbReference type="NCBI Taxonomy" id="1225128"/>
    <lineage>
        <taxon>Bacteria</taxon>
        <taxon>Pseudomonadati</taxon>
        <taxon>Pseudomonadota</taxon>
        <taxon>Alphaproteobacteria</taxon>
        <taxon>Acetobacterales</taxon>
        <taxon>Roseomonadaceae</taxon>
        <taxon>Sediminicoccus</taxon>
    </lineage>
</organism>
<feature type="transmembrane region" description="Helical" evidence="4">
    <location>
        <begin position="46"/>
        <end position="68"/>
    </location>
</feature>
<gene>
    <name evidence="6" type="ORF">R9Z33_07550</name>
</gene>
<sequence length="391" mass="39736">MTGEKIRNLALLTGAIMLAPAIWFAGTAAVPALLRDGAVTRGEAGWLVAAVQLGFVAGTILSALLSLADRWPSRALFFGAATVAGLGTIAQAFIEPAGLGAYALRFVAGAAMAGVYPVAMKLASGWARGDLGLLIGIVVGALTIGSAAPHALPGLLGSVDWRHIYLAAGALALLGGVLILPFREGPNTAKRPPFNPRAVLLAWRDPRLRLANAGYLGHMWELYAVWAWVGLFLAQQGAGGDAGVLTALVVGSGAIGCVGLGLLADRFNRARMAAAAMFVSGACALLIGGTAGWALPLTLVLAAIWGVSVVADSAQFSACTSLCAPPELVGTMLTVQTCAGFLLTVPAIQLMAWAVPALGWAGAFAILGIGPLLGAVAMLKLAPLLPQSVPR</sequence>
<dbReference type="Pfam" id="PF07690">
    <property type="entry name" value="MFS_1"/>
    <property type="match status" value="1"/>
</dbReference>
<dbReference type="EMBL" id="CP137852">
    <property type="protein sequence ID" value="WPB86725.1"/>
    <property type="molecule type" value="Genomic_DNA"/>
</dbReference>
<proteinExistence type="predicted"/>
<protein>
    <submittedName>
        <fullName evidence="6">MFS transporter</fullName>
    </submittedName>
</protein>
<feature type="transmembrane region" description="Helical" evidence="4">
    <location>
        <begin position="164"/>
        <end position="182"/>
    </location>
</feature>